<reference evidence="1 2" key="1">
    <citation type="submission" date="2020-12" db="EMBL/GenBank/DDBJ databases">
        <title>FDA dAtabase for Regulatory Grade micrObial Sequences (FDA-ARGOS): Supporting development and validation of Infectious Disease Dx tests.</title>
        <authorList>
            <person name="Sproer C."/>
            <person name="Gronow S."/>
            <person name="Severitt S."/>
            <person name="Schroder I."/>
            <person name="Tallon L."/>
            <person name="Sadzewicz L."/>
            <person name="Zhao X."/>
            <person name="Boylan J."/>
            <person name="Ott S."/>
            <person name="Bowen H."/>
            <person name="Vavikolanu K."/>
            <person name="Mehta A."/>
            <person name="Aluvathingal J."/>
            <person name="Nadendla S."/>
            <person name="Lowell S."/>
            <person name="Myers T."/>
            <person name="Yan Y."/>
            <person name="Sichtig H."/>
        </authorList>
    </citation>
    <scope>NUCLEOTIDE SEQUENCE [LARGE SCALE GENOMIC DNA]</scope>
    <source>
        <strain evidence="1 2">FDAARGOS_999</strain>
    </source>
</reference>
<evidence type="ECO:0000313" key="2">
    <source>
        <dbReference type="Proteomes" id="UP000595577"/>
    </source>
</evidence>
<protein>
    <submittedName>
        <fullName evidence="1">Uncharacterized protein</fullName>
    </submittedName>
</protein>
<evidence type="ECO:0000313" key="1">
    <source>
        <dbReference type="EMBL" id="QQB74853.1"/>
    </source>
</evidence>
<name>A0A7T4FQQ8_9FUSO</name>
<gene>
    <name evidence="1" type="ORF">I6H56_05205</name>
</gene>
<dbReference type="Proteomes" id="UP000595577">
    <property type="component" value="Chromosome"/>
</dbReference>
<dbReference type="RefSeq" id="WP_198481242.1">
    <property type="nucleotide sequence ID" value="NZ_CP066022.1"/>
</dbReference>
<proteinExistence type="predicted"/>
<sequence length="79" mass="9653">MRKNRIEVIYDMYFYDIYSEAMKELSEIESNIFQNLSDIQIKCLEKIKFYFFKIGFNMAMSEAEAKQEFERLLKEIKNN</sequence>
<dbReference type="AlphaFoldDB" id="A0A7T4FQQ8"/>
<accession>A0A7T4FQQ8</accession>
<dbReference type="EMBL" id="CP066022">
    <property type="protein sequence ID" value="QQB74853.1"/>
    <property type="molecule type" value="Genomic_DNA"/>
</dbReference>
<organism evidence="1 2">
    <name type="scientific">Fusobacterium canifelinum</name>
    <dbReference type="NCBI Taxonomy" id="285729"/>
    <lineage>
        <taxon>Bacteria</taxon>
        <taxon>Fusobacteriati</taxon>
        <taxon>Fusobacteriota</taxon>
        <taxon>Fusobacteriia</taxon>
        <taxon>Fusobacteriales</taxon>
        <taxon>Fusobacteriaceae</taxon>
        <taxon>Fusobacterium</taxon>
    </lineage>
</organism>